<proteinExistence type="predicted"/>
<dbReference type="AlphaFoldDB" id="A0A7W3NI22"/>
<comment type="caution">
    <text evidence="2">The sequence shown here is derived from an EMBL/GenBank/DDBJ whole genome shotgun (WGS) entry which is preliminary data.</text>
</comment>
<dbReference type="EMBL" id="JACJIJ010000001">
    <property type="protein sequence ID" value="MBA9050928.1"/>
    <property type="molecule type" value="Genomic_DNA"/>
</dbReference>
<dbReference type="RefSeq" id="WP_182774357.1">
    <property type="nucleotide sequence ID" value="NZ_BAAAHW010000016.1"/>
</dbReference>
<dbReference type="Proteomes" id="UP000577386">
    <property type="component" value="Unassembled WGS sequence"/>
</dbReference>
<gene>
    <name evidence="2" type="ORF">HDA42_000103</name>
</gene>
<feature type="compositionally biased region" description="Basic and acidic residues" evidence="1">
    <location>
        <begin position="89"/>
        <end position="100"/>
    </location>
</feature>
<sequence length="114" mass="11965">MSMEPEPCDEQITDTAVDNEATLGSSDVDRSVAGSPDCWVPVDDGAGITEVVTGPGAAVTAASVVMKAKIEGRVEVRKAEIAAETHRLKITEKTKREQPRLKAGQPTSEATESG</sequence>
<evidence type="ECO:0000313" key="3">
    <source>
        <dbReference type="Proteomes" id="UP000577386"/>
    </source>
</evidence>
<feature type="region of interest" description="Disordered" evidence="1">
    <location>
        <begin position="89"/>
        <end position="114"/>
    </location>
</feature>
<organism evidence="2 3">
    <name type="scientific">Streptomyces murinus</name>
    <dbReference type="NCBI Taxonomy" id="33900"/>
    <lineage>
        <taxon>Bacteria</taxon>
        <taxon>Bacillati</taxon>
        <taxon>Actinomycetota</taxon>
        <taxon>Actinomycetes</taxon>
        <taxon>Kitasatosporales</taxon>
        <taxon>Streptomycetaceae</taxon>
        <taxon>Streptomyces</taxon>
    </lineage>
</organism>
<evidence type="ECO:0000256" key="1">
    <source>
        <dbReference type="SAM" id="MobiDB-lite"/>
    </source>
</evidence>
<reference evidence="2 3" key="1">
    <citation type="submission" date="2020-08" db="EMBL/GenBank/DDBJ databases">
        <title>Sequencing the genomes of 1000 actinobacteria strains.</title>
        <authorList>
            <person name="Klenk H.-P."/>
        </authorList>
    </citation>
    <scope>NUCLEOTIDE SEQUENCE [LARGE SCALE GENOMIC DNA]</scope>
    <source>
        <strain evidence="2 3">DSM 41827</strain>
    </source>
</reference>
<evidence type="ECO:0000313" key="2">
    <source>
        <dbReference type="EMBL" id="MBA9050928.1"/>
    </source>
</evidence>
<feature type="region of interest" description="Disordered" evidence="1">
    <location>
        <begin position="16"/>
        <end position="35"/>
    </location>
</feature>
<feature type="compositionally biased region" description="Polar residues" evidence="1">
    <location>
        <begin position="105"/>
        <end position="114"/>
    </location>
</feature>
<accession>A0A7W3NI22</accession>
<name>A0A7W3NI22_STRMR</name>
<keyword evidence="3" id="KW-1185">Reference proteome</keyword>
<protein>
    <submittedName>
        <fullName evidence="2">Uncharacterized protein</fullName>
    </submittedName>
</protein>